<gene>
    <name evidence="2" type="ORF">E2562_024558</name>
</gene>
<organism evidence="2 3">
    <name type="scientific">Oryza meyeriana var. granulata</name>
    <dbReference type="NCBI Taxonomy" id="110450"/>
    <lineage>
        <taxon>Eukaryota</taxon>
        <taxon>Viridiplantae</taxon>
        <taxon>Streptophyta</taxon>
        <taxon>Embryophyta</taxon>
        <taxon>Tracheophyta</taxon>
        <taxon>Spermatophyta</taxon>
        <taxon>Magnoliopsida</taxon>
        <taxon>Liliopsida</taxon>
        <taxon>Poales</taxon>
        <taxon>Poaceae</taxon>
        <taxon>BOP clade</taxon>
        <taxon>Oryzoideae</taxon>
        <taxon>Oryzeae</taxon>
        <taxon>Oryzinae</taxon>
        <taxon>Oryza</taxon>
        <taxon>Oryza meyeriana</taxon>
    </lineage>
</organism>
<name>A0A6G1BQ34_9ORYZ</name>
<feature type="compositionally biased region" description="Gly residues" evidence="1">
    <location>
        <begin position="174"/>
        <end position="183"/>
    </location>
</feature>
<feature type="compositionally biased region" description="Basic residues" evidence="1">
    <location>
        <begin position="164"/>
        <end position="173"/>
    </location>
</feature>
<sequence>MCSTLLLRSTPPAPGCRFVLLTALYCSTSHNVPDIIMEPTHALRSMGRHREHLPRQLRNQDHLSRSGIPEPSTRRHVRDGLLPASQEPRRFALGPRRTSLRPCPRPQPDPRAQSSLRHLGGAAAPSSFLFTFAIGEMRRPRNGASVDNDTALFVATPGQANSKNKGKTGKGGKGKNGGGGGNDRSGESCSCGGGDRSGGQKQTSPPPAGPWVLMAPSAFVPWAGPQPWAAS</sequence>
<evidence type="ECO:0000313" key="3">
    <source>
        <dbReference type="Proteomes" id="UP000479710"/>
    </source>
</evidence>
<evidence type="ECO:0000313" key="2">
    <source>
        <dbReference type="EMBL" id="KAF0889503.1"/>
    </source>
</evidence>
<dbReference type="Proteomes" id="UP000479710">
    <property type="component" value="Unassembled WGS sequence"/>
</dbReference>
<proteinExistence type="predicted"/>
<evidence type="ECO:0000256" key="1">
    <source>
        <dbReference type="SAM" id="MobiDB-lite"/>
    </source>
</evidence>
<dbReference type="AlphaFoldDB" id="A0A6G1BQ34"/>
<protein>
    <submittedName>
        <fullName evidence="2">Uncharacterized protein</fullName>
    </submittedName>
</protein>
<keyword evidence="3" id="KW-1185">Reference proteome</keyword>
<accession>A0A6G1BQ34</accession>
<comment type="caution">
    <text evidence="2">The sequence shown here is derived from an EMBL/GenBank/DDBJ whole genome shotgun (WGS) entry which is preliminary data.</text>
</comment>
<feature type="region of interest" description="Disordered" evidence="1">
    <location>
        <begin position="46"/>
        <end position="117"/>
    </location>
</feature>
<reference evidence="2 3" key="1">
    <citation type="submission" date="2019-11" db="EMBL/GenBank/DDBJ databases">
        <title>Whole genome sequence of Oryza granulata.</title>
        <authorList>
            <person name="Li W."/>
        </authorList>
    </citation>
    <scope>NUCLEOTIDE SEQUENCE [LARGE SCALE GENOMIC DNA]</scope>
    <source>
        <strain evidence="3">cv. Menghai</strain>
        <tissue evidence="2">Leaf</tissue>
    </source>
</reference>
<dbReference type="EMBL" id="SPHZ02000012">
    <property type="protein sequence ID" value="KAF0889503.1"/>
    <property type="molecule type" value="Genomic_DNA"/>
</dbReference>
<feature type="region of interest" description="Disordered" evidence="1">
    <location>
        <begin position="155"/>
        <end position="213"/>
    </location>
</feature>